<name>A0ACB8FRI9_9SAUR</name>
<comment type="caution">
    <text evidence="1">The sequence shown here is derived from an EMBL/GenBank/DDBJ whole genome shotgun (WGS) entry which is preliminary data.</text>
</comment>
<protein>
    <submittedName>
        <fullName evidence="1">Uncharacterized protein</fullName>
    </submittedName>
</protein>
<proteinExistence type="predicted"/>
<dbReference type="EMBL" id="CM037619">
    <property type="protein sequence ID" value="KAH8008131.1"/>
    <property type="molecule type" value="Genomic_DNA"/>
</dbReference>
<gene>
    <name evidence="1" type="ORF">K3G42_028006</name>
</gene>
<sequence length="717" mass="80282">MGGPDVFPSPNPVPVITAMQGIYVMLLMGYPNAFPSNNTVPVIPAMWGSACWASGQTHYHTFDGRNYDFQGTCAYTMVKTCQPHSKLPFFHVFTESQRSSNAPLSFFSQVTLTVHSVNISMVKYEYGFVRVNQVRSRLPISLQGGKLSLHHRGGQLMIETDFGLHLYYDWNYYVEINITAAFRGYVCGLCGNYNGDPNDDFVASSGGLATDSRNFGKSFMVKDGNGTCSHGCRGKCWRCPPALLARYSEEAFCGLMAKHGEGPFHPCHSVLNYKPYLDNCVSDLCAFDGYKQILCGALKTYADACQRKGAAISDWRKEAGCPLSCPENSQYVACGSACPATCNDLDAPKKCHLPCMEACKCNPGYVLDSGRCIPSDRCGCIHQGQLYAPNEQFWDDQYCTKLCSCRPQDRRVVCQVSKCGEQSVCSVDDGIRGCHPRNYSTCSTLGQLHYLTFDGLHYDFYGTCVYRLAELCQRRTNLTHFQVLVQPGLEGPTDPTATKIMEVNVNGFIITVQRNKVLLNNLLINLPYNIRHSKVSLYRQGWDVVINTDFGLTATFDWKNNIRLTVPGAYAGHLCGLCGNFNGNPNDDMQNRRGVSLPLPRDFGRTWKVRDIPGCTELEKKECVNIRQVELAQRKGKECGVLLDKNGPFRDCHNKVPPELYFQDCVFDWPNSKQRTTKSNASHHRHCQILHIRKQPPEQLQVPESIEKLRNPLAITK</sequence>
<keyword evidence="2" id="KW-1185">Reference proteome</keyword>
<evidence type="ECO:0000313" key="1">
    <source>
        <dbReference type="EMBL" id="KAH8008131.1"/>
    </source>
</evidence>
<accession>A0ACB8FRI9</accession>
<organism evidence="1 2">
    <name type="scientific">Sphaerodactylus townsendi</name>
    <dbReference type="NCBI Taxonomy" id="933632"/>
    <lineage>
        <taxon>Eukaryota</taxon>
        <taxon>Metazoa</taxon>
        <taxon>Chordata</taxon>
        <taxon>Craniata</taxon>
        <taxon>Vertebrata</taxon>
        <taxon>Euteleostomi</taxon>
        <taxon>Lepidosauria</taxon>
        <taxon>Squamata</taxon>
        <taxon>Bifurcata</taxon>
        <taxon>Gekkota</taxon>
        <taxon>Sphaerodactylidae</taxon>
        <taxon>Sphaerodactylus</taxon>
    </lineage>
</organism>
<dbReference type="Proteomes" id="UP000827872">
    <property type="component" value="Linkage Group LG06"/>
</dbReference>
<reference evidence="1" key="1">
    <citation type="submission" date="2021-08" db="EMBL/GenBank/DDBJ databases">
        <title>The first chromosome-level gecko genome reveals the dynamic sex chromosomes of Neotropical dwarf geckos (Sphaerodactylidae: Sphaerodactylus).</title>
        <authorList>
            <person name="Pinto B.J."/>
            <person name="Keating S.E."/>
            <person name="Gamble T."/>
        </authorList>
    </citation>
    <scope>NUCLEOTIDE SEQUENCE</scope>
    <source>
        <strain evidence="1">TG3544</strain>
    </source>
</reference>
<evidence type="ECO:0000313" key="2">
    <source>
        <dbReference type="Proteomes" id="UP000827872"/>
    </source>
</evidence>